<proteinExistence type="predicted"/>
<dbReference type="Pfam" id="PF20163">
    <property type="entry name" value="DUF6536"/>
    <property type="match status" value="1"/>
</dbReference>
<keyword evidence="5" id="KW-1185">Reference proteome</keyword>
<accession>A0ABR0FNC0</accession>
<name>A0ABR0FNC0_9PEZI</name>
<feature type="transmembrane region" description="Helical" evidence="2">
    <location>
        <begin position="318"/>
        <end position="337"/>
    </location>
</feature>
<evidence type="ECO:0000313" key="5">
    <source>
        <dbReference type="Proteomes" id="UP001322138"/>
    </source>
</evidence>
<comment type="caution">
    <text evidence="4">The sequence shown here is derived from an EMBL/GenBank/DDBJ whole genome shotgun (WGS) entry which is preliminary data.</text>
</comment>
<dbReference type="PANTHER" id="PTHR35395:SF1">
    <property type="entry name" value="DUF6536 DOMAIN-CONTAINING PROTEIN"/>
    <property type="match status" value="1"/>
</dbReference>
<keyword evidence="2" id="KW-0472">Membrane</keyword>
<dbReference type="InterPro" id="IPR046623">
    <property type="entry name" value="DUF6536"/>
</dbReference>
<protein>
    <recommendedName>
        <fullName evidence="3">DUF6536 domain-containing protein</fullName>
    </recommendedName>
</protein>
<feature type="region of interest" description="Disordered" evidence="1">
    <location>
        <begin position="162"/>
        <end position="193"/>
    </location>
</feature>
<evidence type="ECO:0000313" key="4">
    <source>
        <dbReference type="EMBL" id="KAK4645466.1"/>
    </source>
</evidence>
<sequence>MEITIPPRDHGPSTFRYAWDENGEVTQMTRVREDQPSPLVTPRPIPGRQIIQWPFQSIVTETEIASPTTTTHFHHHHHYHHRRATTATTWRPWLQRRRDSDGHSIARNLVPDYVVNYLRGETPETVSKRKYIHYGVGKEGKRPLPGSSHRHLQSRAAEFGGFYDSESSEGRGSGDSGGDQERLGFGNEKRRGGDGRALRNTLLVGWRAGVAFNTLVGFVILIVGFICLILAISKASLLGGGGGRLAVSTGSCAAATRIDWGLHAVVNVFCVVLLAGAHYVFQVLSSPTREEVDEAHQKWQWLDIGVPSFRNLRFIGRVRVLLAVVVMGAAVVTQIMYNAVIFTSQTAPDFKAAVVTDAFTGGASFSNTTENNNGGLSRLEILSLQRQASSDGMANLTRSDCFIQLDRTLESDLSAILLVSNINSPSPLLQTAAGPRTLPFSSIVSDQSTVRYCLSAPLIQPKTCEVNLNASLLGVVALLNSFALVAGAFILFKHHSRFSPLCTLGDAINSFLREPDTATQQSGSLLSKKQDVLTGRWGAGINEPAKYYIPTHHYWIKSVSFTNLTTFVAVWTVIASLVIVALAISVCHDPEHLLTSFPSTLLGAKSLVMFPGGIPPAGAAIITALPQLGLVLLYLTTNSILTSYHLSHECSLFAVSPRPLRLSSPFPQGLQTSSLFLTLPRPLSWLLIFGFIALGFLLSQSFVLVSVTTGDMTANAVGLSGVGLLALLSLLLILLLLVLGLGLRKAPPAGLQGWELKGNPMVLEGGSCSAVVAARCHYHQFFVPGGNGTRDGTTISGGERRREQSIWKQELIWGVIKPGVGMEVGLCGFGRGEAQDGVGRLGVGRCYA</sequence>
<feature type="transmembrane region" description="Helical" evidence="2">
    <location>
        <begin position="564"/>
        <end position="586"/>
    </location>
</feature>
<dbReference type="GeneID" id="87895378"/>
<dbReference type="RefSeq" id="XP_062734442.1">
    <property type="nucleotide sequence ID" value="XM_062875896.1"/>
</dbReference>
<dbReference type="Proteomes" id="UP001322138">
    <property type="component" value="Unassembled WGS sequence"/>
</dbReference>
<feature type="transmembrane region" description="Helical" evidence="2">
    <location>
        <begin position="683"/>
        <end position="705"/>
    </location>
</feature>
<feature type="transmembrane region" description="Helical" evidence="2">
    <location>
        <begin position="606"/>
        <end position="635"/>
    </location>
</feature>
<keyword evidence="2" id="KW-1133">Transmembrane helix</keyword>
<reference evidence="4 5" key="1">
    <citation type="journal article" date="2023" name="bioRxiv">
        <title>High-quality genome assemblies of four members of thePodospora anserinaspecies complex.</title>
        <authorList>
            <person name="Ament-Velasquez S.L."/>
            <person name="Vogan A.A."/>
            <person name="Wallerman O."/>
            <person name="Hartmann F."/>
            <person name="Gautier V."/>
            <person name="Silar P."/>
            <person name="Giraud T."/>
            <person name="Johannesson H."/>
        </authorList>
    </citation>
    <scope>NUCLEOTIDE SEQUENCE [LARGE SCALE GENOMIC DNA]</scope>
    <source>
        <strain evidence="4 5">CBS 112042</strain>
    </source>
</reference>
<feature type="transmembrane region" description="Helical" evidence="2">
    <location>
        <begin position="210"/>
        <end position="232"/>
    </location>
</feature>
<dbReference type="PANTHER" id="PTHR35395">
    <property type="entry name" value="DUF6536 DOMAIN-CONTAINING PROTEIN"/>
    <property type="match status" value="1"/>
</dbReference>
<keyword evidence="2" id="KW-0812">Transmembrane</keyword>
<dbReference type="EMBL" id="JAFFGZ010000004">
    <property type="protein sequence ID" value="KAK4645466.1"/>
    <property type="molecule type" value="Genomic_DNA"/>
</dbReference>
<organism evidence="4 5">
    <name type="scientific">Podospora bellae-mahoneyi</name>
    <dbReference type="NCBI Taxonomy" id="2093777"/>
    <lineage>
        <taxon>Eukaryota</taxon>
        <taxon>Fungi</taxon>
        <taxon>Dikarya</taxon>
        <taxon>Ascomycota</taxon>
        <taxon>Pezizomycotina</taxon>
        <taxon>Sordariomycetes</taxon>
        <taxon>Sordariomycetidae</taxon>
        <taxon>Sordariales</taxon>
        <taxon>Podosporaceae</taxon>
        <taxon>Podospora</taxon>
    </lineage>
</organism>
<evidence type="ECO:0000256" key="2">
    <source>
        <dbReference type="SAM" id="Phobius"/>
    </source>
</evidence>
<feature type="transmembrane region" description="Helical" evidence="2">
    <location>
        <begin position="260"/>
        <end position="281"/>
    </location>
</feature>
<evidence type="ECO:0000259" key="3">
    <source>
        <dbReference type="Pfam" id="PF20163"/>
    </source>
</evidence>
<feature type="domain" description="DUF6536" evidence="3">
    <location>
        <begin position="206"/>
        <end position="360"/>
    </location>
</feature>
<gene>
    <name evidence="4" type="ORF">QC761_201670</name>
</gene>
<feature type="compositionally biased region" description="Basic and acidic residues" evidence="1">
    <location>
        <begin position="179"/>
        <end position="193"/>
    </location>
</feature>
<feature type="transmembrane region" description="Helical" evidence="2">
    <location>
        <begin position="717"/>
        <end position="743"/>
    </location>
</feature>
<evidence type="ECO:0000256" key="1">
    <source>
        <dbReference type="SAM" id="MobiDB-lite"/>
    </source>
</evidence>
<feature type="transmembrane region" description="Helical" evidence="2">
    <location>
        <begin position="470"/>
        <end position="492"/>
    </location>
</feature>